<feature type="transmembrane region" description="Helical" evidence="1">
    <location>
        <begin position="43"/>
        <end position="61"/>
    </location>
</feature>
<name>A0A4Q9HUX9_STRKA</name>
<evidence type="ECO:0000313" key="2">
    <source>
        <dbReference type="EMBL" id="TBO58299.1"/>
    </source>
</evidence>
<dbReference type="Proteomes" id="UP000292452">
    <property type="component" value="Unassembled WGS sequence"/>
</dbReference>
<dbReference type="EMBL" id="SIXH01000149">
    <property type="protein sequence ID" value="TBO58299.1"/>
    <property type="molecule type" value="Genomic_DNA"/>
</dbReference>
<proteinExistence type="predicted"/>
<keyword evidence="1" id="KW-0812">Transmembrane</keyword>
<feature type="transmembrane region" description="Helical" evidence="1">
    <location>
        <begin position="6"/>
        <end position="23"/>
    </location>
</feature>
<keyword evidence="1" id="KW-0472">Membrane</keyword>
<protein>
    <submittedName>
        <fullName evidence="2">Uncharacterized protein</fullName>
    </submittedName>
</protein>
<accession>A0A4Q9HUX9</accession>
<dbReference type="RefSeq" id="WP_131124029.1">
    <property type="nucleotide sequence ID" value="NZ_SIXH01000149.1"/>
</dbReference>
<sequence>MFLVFFGPPGALVLIAAVSGLVAHAVRRIRQRCAPRLASPRPLGLVSVAALGAAVLVFGYADAWYSPGLYGDKTCLARMGVRAHPRSSGHFPLSTVCSGVEIVPAWVNPALTALAALAVLTLVAVPVAYAVRRLTAVPVCGG</sequence>
<keyword evidence="1" id="KW-1133">Transmembrane helix</keyword>
<keyword evidence="3" id="KW-1185">Reference proteome</keyword>
<dbReference type="AlphaFoldDB" id="A0A4Q9HUX9"/>
<evidence type="ECO:0000313" key="3">
    <source>
        <dbReference type="Proteomes" id="UP000292452"/>
    </source>
</evidence>
<reference evidence="2 3" key="1">
    <citation type="submission" date="2019-02" db="EMBL/GenBank/DDBJ databases">
        <title>Draft Genome Sequence of Streptomyces sp. AM-2504, identified by 16S rRNA comparative analysis as a Streptomyces Kasugaensis strain.</title>
        <authorList>
            <person name="Napolioni V."/>
            <person name="Giuliodori A.M."/>
            <person name="Spurio R."/>
            <person name="Fabbretti A."/>
        </authorList>
    </citation>
    <scope>NUCLEOTIDE SEQUENCE [LARGE SCALE GENOMIC DNA]</scope>
    <source>
        <strain evidence="2 3">AM-2504</strain>
    </source>
</reference>
<comment type="caution">
    <text evidence="2">The sequence shown here is derived from an EMBL/GenBank/DDBJ whole genome shotgun (WGS) entry which is preliminary data.</text>
</comment>
<feature type="transmembrane region" description="Helical" evidence="1">
    <location>
        <begin position="110"/>
        <end position="131"/>
    </location>
</feature>
<gene>
    <name evidence="2" type="ORF">EYS09_18100</name>
</gene>
<evidence type="ECO:0000256" key="1">
    <source>
        <dbReference type="SAM" id="Phobius"/>
    </source>
</evidence>
<organism evidence="2 3">
    <name type="scientific">Streptomyces kasugaensis</name>
    <dbReference type="NCBI Taxonomy" id="1946"/>
    <lineage>
        <taxon>Bacteria</taxon>
        <taxon>Bacillati</taxon>
        <taxon>Actinomycetota</taxon>
        <taxon>Actinomycetes</taxon>
        <taxon>Kitasatosporales</taxon>
        <taxon>Streptomycetaceae</taxon>
        <taxon>Streptomyces</taxon>
    </lineage>
</organism>